<dbReference type="PANTHER" id="PTHR48001">
    <property type="entry name" value="OLFACTORY RECEPTOR"/>
    <property type="match status" value="1"/>
</dbReference>
<feature type="transmembrane region" description="Helical" evidence="8">
    <location>
        <begin position="60"/>
        <end position="79"/>
    </location>
</feature>
<evidence type="ECO:0000256" key="6">
    <source>
        <dbReference type="ARBA" id="ARBA00023170"/>
    </source>
</evidence>
<dbReference type="GO" id="GO:0004984">
    <property type="term" value="F:olfactory receptor activity"/>
    <property type="evidence" value="ECO:0007669"/>
    <property type="project" value="InterPro"/>
</dbReference>
<evidence type="ECO:0000256" key="5">
    <source>
        <dbReference type="ARBA" id="ARBA00023136"/>
    </source>
</evidence>
<dbReference type="Pfam" id="PF00001">
    <property type="entry name" value="7tm_1"/>
    <property type="match status" value="1"/>
</dbReference>
<dbReference type="OMA" id="TELAXSS"/>
<evidence type="ECO:0000256" key="7">
    <source>
        <dbReference type="ARBA" id="ARBA00023224"/>
    </source>
</evidence>
<keyword evidence="7" id="KW-0807">Transducer</keyword>
<keyword evidence="5 8" id="KW-0472">Membrane</keyword>
<protein>
    <submittedName>
        <fullName evidence="10">Olfactory receptor 7E24</fullName>
    </submittedName>
</protein>
<dbReference type="GO" id="GO:0016020">
    <property type="term" value="C:membrane"/>
    <property type="evidence" value="ECO:0007669"/>
    <property type="project" value="UniProtKB-SubCell"/>
</dbReference>
<keyword evidence="2 8" id="KW-0812">Transmembrane</keyword>
<dbReference type="InterPro" id="IPR000276">
    <property type="entry name" value="GPCR_Rhodpsn"/>
</dbReference>
<sequence>MERNNLTCVSEFYLMTFSDDPDLHPVLFGLILSIYLVTVLRNLLNILAVISASHLHTPMYFFLSNLSLAGIYFTSSIVPKLIVDLLTHIRVISYGGCLTQMSLFVLFGCMDDMLLTVMAYDCFVAICHPLHYDVIMSPHLCV</sequence>
<dbReference type="Gene3D" id="1.20.1070.10">
    <property type="entry name" value="Rhodopsin 7-helix transmembrane proteins"/>
    <property type="match status" value="1"/>
</dbReference>
<dbReference type="InterPro" id="IPR017452">
    <property type="entry name" value="GPCR_Rhodpsn_7TM"/>
</dbReference>
<feature type="transmembrane region" description="Helical" evidence="8">
    <location>
        <begin position="26"/>
        <end position="48"/>
    </location>
</feature>
<dbReference type="EMBL" id="JH172739">
    <property type="protein sequence ID" value="EHB15235.1"/>
    <property type="molecule type" value="Genomic_DNA"/>
</dbReference>
<feature type="domain" description="G-protein coupled receptors family 1 profile" evidence="9">
    <location>
        <begin position="41"/>
        <end position="142"/>
    </location>
</feature>
<dbReference type="InParanoid" id="G5C124"/>
<reference evidence="10 11" key="1">
    <citation type="journal article" date="2011" name="Nature">
        <title>Genome sequencing reveals insights into physiology and longevity of the naked mole rat.</title>
        <authorList>
            <person name="Kim E.B."/>
            <person name="Fang X."/>
            <person name="Fushan A.A."/>
            <person name="Huang Z."/>
            <person name="Lobanov A.V."/>
            <person name="Han L."/>
            <person name="Marino S.M."/>
            <person name="Sun X."/>
            <person name="Turanov A.A."/>
            <person name="Yang P."/>
            <person name="Yim S.H."/>
            <person name="Zhao X."/>
            <person name="Kasaikina M.V."/>
            <person name="Stoletzki N."/>
            <person name="Peng C."/>
            <person name="Polak P."/>
            <person name="Xiong Z."/>
            <person name="Kiezun A."/>
            <person name="Zhu Y."/>
            <person name="Chen Y."/>
            <person name="Kryukov G.V."/>
            <person name="Zhang Q."/>
            <person name="Peshkin L."/>
            <person name="Yang L."/>
            <person name="Bronson R.T."/>
            <person name="Buffenstein R."/>
            <person name="Wang B."/>
            <person name="Han C."/>
            <person name="Li Q."/>
            <person name="Chen L."/>
            <person name="Zhao W."/>
            <person name="Sunyaev S.R."/>
            <person name="Park T.J."/>
            <person name="Zhang G."/>
            <person name="Wang J."/>
            <person name="Gladyshev V.N."/>
        </authorList>
    </citation>
    <scope>NUCLEOTIDE SEQUENCE [LARGE SCALE GENOMIC DNA]</scope>
</reference>
<keyword evidence="6 10" id="KW-0675">Receptor</keyword>
<name>G5C124_HETGA</name>
<dbReference type="InterPro" id="IPR000725">
    <property type="entry name" value="Olfact_rcpt"/>
</dbReference>
<evidence type="ECO:0000256" key="2">
    <source>
        <dbReference type="ARBA" id="ARBA00022692"/>
    </source>
</evidence>
<dbReference type="FunFam" id="1.20.1070.10:FF:000410">
    <property type="entry name" value="Olfactory receptor 1348"/>
    <property type="match status" value="1"/>
</dbReference>
<evidence type="ECO:0000256" key="4">
    <source>
        <dbReference type="ARBA" id="ARBA00023040"/>
    </source>
</evidence>
<comment type="subcellular location">
    <subcellularLocation>
        <location evidence="1">Membrane</location>
        <topology evidence="1">Multi-pass membrane protein</topology>
    </subcellularLocation>
</comment>
<evidence type="ECO:0000256" key="8">
    <source>
        <dbReference type="SAM" id="Phobius"/>
    </source>
</evidence>
<keyword evidence="3 8" id="KW-1133">Transmembrane helix</keyword>
<dbReference type="PRINTS" id="PR00245">
    <property type="entry name" value="OLFACTORYR"/>
</dbReference>
<dbReference type="GO" id="GO:0004930">
    <property type="term" value="F:G protein-coupled receptor activity"/>
    <property type="evidence" value="ECO:0007669"/>
    <property type="project" value="UniProtKB-KW"/>
</dbReference>
<dbReference type="PROSITE" id="PS50262">
    <property type="entry name" value="G_PROTEIN_RECEP_F1_2"/>
    <property type="match status" value="1"/>
</dbReference>
<dbReference type="Proteomes" id="UP000006813">
    <property type="component" value="Unassembled WGS sequence"/>
</dbReference>
<evidence type="ECO:0000259" key="9">
    <source>
        <dbReference type="PROSITE" id="PS50262"/>
    </source>
</evidence>
<evidence type="ECO:0000313" key="11">
    <source>
        <dbReference type="Proteomes" id="UP000006813"/>
    </source>
</evidence>
<evidence type="ECO:0000256" key="1">
    <source>
        <dbReference type="ARBA" id="ARBA00004141"/>
    </source>
</evidence>
<organism evidence="10 11">
    <name type="scientific">Heterocephalus glaber</name>
    <name type="common">Naked mole rat</name>
    <dbReference type="NCBI Taxonomy" id="10181"/>
    <lineage>
        <taxon>Eukaryota</taxon>
        <taxon>Metazoa</taxon>
        <taxon>Chordata</taxon>
        <taxon>Craniata</taxon>
        <taxon>Vertebrata</taxon>
        <taxon>Euteleostomi</taxon>
        <taxon>Mammalia</taxon>
        <taxon>Eutheria</taxon>
        <taxon>Euarchontoglires</taxon>
        <taxon>Glires</taxon>
        <taxon>Rodentia</taxon>
        <taxon>Hystricomorpha</taxon>
        <taxon>Bathyergidae</taxon>
        <taxon>Heterocephalus</taxon>
    </lineage>
</organism>
<gene>
    <name evidence="10" type="ORF">GW7_00554</name>
</gene>
<proteinExistence type="predicted"/>
<dbReference type="AlphaFoldDB" id="G5C124"/>
<keyword evidence="4" id="KW-0297">G-protein coupled receptor</keyword>
<accession>G5C124</accession>
<evidence type="ECO:0000256" key="3">
    <source>
        <dbReference type="ARBA" id="ARBA00022989"/>
    </source>
</evidence>
<dbReference type="SUPFAM" id="SSF81321">
    <property type="entry name" value="Family A G protein-coupled receptor-like"/>
    <property type="match status" value="1"/>
</dbReference>
<feature type="transmembrane region" description="Helical" evidence="8">
    <location>
        <begin position="91"/>
        <end position="110"/>
    </location>
</feature>
<evidence type="ECO:0000313" key="10">
    <source>
        <dbReference type="EMBL" id="EHB15235.1"/>
    </source>
</evidence>